<comment type="caution">
    <text evidence="3">The sequence shown here is derived from an EMBL/GenBank/DDBJ whole genome shotgun (WGS) entry which is preliminary data.</text>
</comment>
<dbReference type="SUPFAM" id="SSF46767">
    <property type="entry name" value="Methylated DNA-protein cysteine methyltransferase, C-terminal domain"/>
    <property type="match status" value="1"/>
</dbReference>
<dbReference type="InterPro" id="IPR036388">
    <property type="entry name" value="WH-like_DNA-bd_sf"/>
</dbReference>
<dbReference type="OrthoDB" id="9132167at2"/>
<accession>A0A061JW61</accession>
<dbReference type="InterPro" id="IPR014048">
    <property type="entry name" value="MethylDNA_cys_MeTrfase_DNA-bd"/>
</dbReference>
<dbReference type="GO" id="GO:0006281">
    <property type="term" value="P:DNA repair"/>
    <property type="evidence" value="ECO:0007669"/>
    <property type="project" value="InterPro"/>
</dbReference>
<gene>
    <name evidence="3" type="ORF">B597_003215</name>
</gene>
<dbReference type="Gene3D" id="1.10.10.10">
    <property type="entry name" value="Winged helix-like DNA-binding domain superfamily/Winged helix DNA-binding domain"/>
    <property type="match status" value="1"/>
</dbReference>
<name>A0A061JW61_STUST</name>
<dbReference type="GO" id="GO:0003824">
    <property type="term" value="F:catalytic activity"/>
    <property type="evidence" value="ECO:0007669"/>
    <property type="project" value="InterPro"/>
</dbReference>
<evidence type="ECO:0000313" key="4">
    <source>
        <dbReference type="Proteomes" id="UP000026923"/>
    </source>
</evidence>
<dbReference type="Pfam" id="PF01035">
    <property type="entry name" value="DNA_binding_1"/>
    <property type="match status" value="1"/>
</dbReference>
<dbReference type="CDD" id="cd06445">
    <property type="entry name" value="ATase"/>
    <property type="match status" value="1"/>
</dbReference>
<feature type="domain" description="Methylated-DNA-[protein]-cysteine S-methyltransferase DNA binding" evidence="2">
    <location>
        <begin position="18"/>
        <end position="97"/>
    </location>
</feature>
<reference evidence="3 4" key="1">
    <citation type="journal article" date="2013" name="Genome Announc.">
        <title>Draft Genome of the Nitrogen-Fixing Bacterium Pseudomonas stutzeri Strain KOS6 Isolated from Industrial Hydrocarbon Sludge.</title>
        <authorList>
            <person name="Grigoryeva T.V."/>
            <person name="Laikov A.V."/>
            <person name="Naumova R.P."/>
            <person name="Manolov A.I."/>
            <person name="Larin A.K."/>
            <person name="Karpova I.Y."/>
            <person name="Semashko T.A."/>
            <person name="Alexeev D.G."/>
            <person name="Kostryukova E.S."/>
            <person name="Muller R."/>
            <person name="Govorun V.M."/>
        </authorList>
    </citation>
    <scope>NUCLEOTIDE SEQUENCE [LARGE SCALE GENOMIC DNA]</scope>
    <source>
        <strain evidence="3 4">KOS6</strain>
    </source>
</reference>
<dbReference type="RefSeq" id="WP_003294623.1">
    <property type="nucleotide sequence ID" value="NZ_KK020675.1"/>
</dbReference>
<dbReference type="EMBL" id="AMCZ02000002">
    <property type="protein sequence ID" value="EWC42950.1"/>
    <property type="molecule type" value="Genomic_DNA"/>
</dbReference>
<dbReference type="AlphaFoldDB" id="A0A061JW61"/>
<dbReference type="HOGENOM" id="CLU_000445_52_5_6"/>
<dbReference type="InterPro" id="IPR036217">
    <property type="entry name" value="MethylDNA_cys_MeTrfase_DNAb"/>
</dbReference>
<dbReference type="InterPro" id="IPR052520">
    <property type="entry name" value="ATL_DNA_repair"/>
</dbReference>
<evidence type="ECO:0000256" key="1">
    <source>
        <dbReference type="ARBA" id="ARBA00022763"/>
    </source>
</evidence>
<dbReference type="PANTHER" id="PTHR42942:SF1">
    <property type="entry name" value="ALKYLTRANSFERASE-LIKE PROTEIN 1"/>
    <property type="match status" value="1"/>
</dbReference>
<keyword evidence="1" id="KW-0227">DNA damage</keyword>
<proteinExistence type="predicted"/>
<dbReference type="PANTHER" id="PTHR42942">
    <property type="entry name" value="6-O-METHYLGUANINE DNA METHYLTRANSFERASE"/>
    <property type="match status" value="1"/>
</dbReference>
<evidence type="ECO:0000259" key="2">
    <source>
        <dbReference type="Pfam" id="PF01035"/>
    </source>
</evidence>
<protein>
    <submittedName>
        <fullName evidence="3">DNA base-flipping protein YbaZ</fullName>
    </submittedName>
</protein>
<evidence type="ECO:0000313" key="3">
    <source>
        <dbReference type="EMBL" id="EWC42950.1"/>
    </source>
</evidence>
<dbReference type="Proteomes" id="UP000026923">
    <property type="component" value="Unassembled WGS sequence"/>
</dbReference>
<sequence>MNEHTPLLPPSADAETRRAAVYLVMSQIPYGKVVSYGQLAAMAGLGRAARWVGRLMSQLPDGTSLPWHRVIAAGGRLSLPAGSPAGHEQRMRLRAEGLSIVNDRVDMRRHGWHSTEHSG</sequence>
<organism evidence="3 4">
    <name type="scientific">Stutzerimonas stutzeri KOS6</name>
    <dbReference type="NCBI Taxonomy" id="1218352"/>
    <lineage>
        <taxon>Bacteria</taxon>
        <taxon>Pseudomonadati</taxon>
        <taxon>Pseudomonadota</taxon>
        <taxon>Gammaproteobacteria</taxon>
        <taxon>Pseudomonadales</taxon>
        <taxon>Pseudomonadaceae</taxon>
        <taxon>Stutzerimonas</taxon>
    </lineage>
</organism>
<dbReference type="eggNOG" id="COG3695">
    <property type="taxonomic scope" value="Bacteria"/>
</dbReference>